<evidence type="ECO:0000259" key="1">
    <source>
        <dbReference type="Pfam" id="PF17115"/>
    </source>
</evidence>
<sequence length="301" mass="33540">MTKQSRIHIILNKGNTMLKRKLLTIISLLLILPVLTFARSDFENFQKTIPYEDLENLEIEIEIGIAELTIGQVEGNNLLEANVRYDTDYDEPKISFRKSGKTGYLIIESRSDKDGELNTEDERWELLFTTKIPLNLQIDIGLVEGQLDMTALKLTDLEIAGGLSNIELTFDEPNQERLDEINLEIGLGNFTAIGLGNANFGKLNLECGLGSATLELDGKWKVDEAELNLEVGLGSATVKIPEDLGVEVYSQSNFLSEVDLDRSIIEVRDGLYRNGNWDSAPHRLTIDAEVGLGSIEVEIVD</sequence>
<evidence type="ECO:0000313" key="3">
    <source>
        <dbReference type="Proteomes" id="UP000319619"/>
    </source>
</evidence>
<reference evidence="2 3" key="1">
    <citation type="submission" date="2017-06" db="EMBL/GenBank/DDBJ databases">
        <title>Novel microbial phyla capable of carbon fixation and sulfur reduction in deep-sea sediments.</title>
        <authorList>
            <person name="Huang J."/>
            <person name="Baker B."/>
            <person name="Wang Y."/>
        </authorList>
    </citation>
    <scope>NUCLEOTIDE SEQUENCE [LARGE SCALE GENOMIC DNA]</scope>
    <source>
        <strain evidence="2">B3_LCP</strain>
    </source>
</reference>
<comment type="caution">
    <text evidence="2">The sequence shown here is derived from an EMBL/GenBank/DDBJ whole genome shotgun (WGS) entry which is preliminary data.</text>
</comment>
<dbReference type="Proteomes" id="UP000319619">
    <property type="component" value="Unassembled WGS sequence"/>
</dbReference>
<proteinExistence type="predicted"/>
<name>A0A532V4Q4_UNCL8</name>
<dbReference type="AlphaFoldDB" id="A0A532V4Q4"/>
<protein>
    <recommendedName>
        <fullName evidence="1">DUF2154 domain-containing protein</fullName>
    </recommendedName>
</protein>
<dbReference type="InterPro" id="IPR031346">
    <property type="entry name" value="DUF2154_N"/>
</dbReference>
<dbReference type="EMBL" id="NJBN01000001">
    <property type="protein sequence ID" value="TKJ42181.1"/>
    <property type="molecule type" value="Genomic_DNA"/>
</dbReference>
<accession>A0A532V4Q4</accession>
<dbReference type="Pfam" id="PF17115">
    <property type="entry name" value="Toast_rack_N"/>
    <property type="match status" value="1"/>
</dbReference>
<gene>
    <name evidence="2" type="ORF">CEE37_00450</name>
</gene>
<evidence type="ECO:0000313" key="2">
    <source>
        <dbReference type="EMBL" id="TKJ42181.1"/>
    </source>
</evidence>
<organism evidence="2 3">
    <name type="scientific">candidate division LCP-89 bacterium B3_LCP</name>
    <dbReference type="NCBI Taxonomy" id="2012998"/>
    <lineage>
        <taxon>Bacteria</taxon>
        <taxon>Pseudomonadati</taxon>
        <taxon>Bacteria division LCP-89</taxon>
    </lineage>
</organism>
<feature type="domain" description="DUF2154" evidence="1">
    <location>
        <begin position="53"/>
        <end position="141"/>
    </location>
</feature>